<dbReference type="RefSeq" id="WP_212141483.1">
    <property type="nucleotide sequence ID" value="NZ_JAGSSW010000001.1"/>
</dbReference>
<protein>
    <submittedName>
        <fullName evidence="2">Redoxin family protein</fullName>
    </submittedName>
</protein>
<reference evidence="2 3" key="1">
    <citation type="submission" date="2021-04" db="EMBL/GenBank/DDBJ databases">
        <title>Molecular and phenotypic characterization and identification of bacterial isolates recovered from the Anatolian ground squirrels (Spermophilus xanthoprymnus) and which have the potential to form a new species in the Campylobacter genus.</title>
        <authorList>
            <person name="Aydin F."/>
            <person name="Abay S."/>
            <person name="Kayman T."/>
            <person name="Karakaya E."/>
            <person name="Mustak H.K."/>
            <person name="Mustak I.B."/>
            <person name="Bilgin N."/>
            <person name="Duzler A."/>
            <person name="Sahin O."/>
            <person name="Guran O."/>
            <person name="Saticioglu I.B."/>
        </authorList>
    </citation>
    <scope>NUCLEOTIDE SEQUENCE [LARGE SCALE GENOMIC DNA]</scope>
    <source>
        <strain evidence="3">faydin-G24</strain>
    </source>
</reference>
<gene>
    <name evidence="2" type="ORF">KDD93_01715</name>
</gene>
<comment type="caution">
    <text evidence="2">The sequence shown here is derived from an EMBL/GenBank/DDBJ whole genome shotgun (WGS) entry which is preliminary data.</text>
</comment>
<evidence type="ECO:0000259" key="1">
    <source>
        <dbReference type="Pfam" id="PF08534"/>
    </source>
</evidence>
<dbReference type="Pfam" id="PF08534">
    <property type="entry name" value="Redoxin"/>
    <property type="match status" value="1"/>
</dbReference>
<organism evidence="2 3">
    <name type="scientific">Campylobacter anatolicus</name>
    <dbReference type="NCBI Taxonomy" id="2829105"/>
    <lineage>
        <taxon>Bacteria</taxon>
        <taxon>Pseudomonadati</taxon>
        <taxon>Campylobacterota</taxon>
        <taxon>Epsilonproteobacteria</taxon>
        <taxon>Campylobacterales</taxon>
        <taxon>Campylobacteraceae</taxon>
        <taxon>Campylobacter</taxon>
    </lineage>
</organism>
<keyword evidence="3" id="KW-1185">Reference proteome</keyword>
<name>A0ABS5HI70_9BACT</name>
<dbReference type="EMBL" id="JAGSSW010000001">
    <property type="protein sequence ID" value="MBR8463287.1"/>
    <property type="molecule type" value="Genomic_DNA"/>
</dbReference>
<dbReference type="InterPro" id="IPR013740">
    <property type="entry name" value="Redoxin"/>
</dbReference>
<evidence type="ECO:0000313" key="2">
    <source>
        <dbReference type="EMBL" id="MBR8463287.1"/>
    </source>
</evidence>
<evidence type="ECO:0000313" key="3">
    <source>
        <dbReference type="Proteomes" id="UP000682951"/>
    </source>
</evidence>
<dbReference type="SUPFAM" id="SSF52833">
    <property type="entry name" value="Thioredoxin-like"/>
    <property type="match status" value="1"/>
</dbReference>
<proteinExistence type="predicted"/>
<feature type="domain" description="Redoxin" evidence="1">
    <location>
        <begin position="7"/>
        <end position="154"/>
    </location>
</feature>
<dbReference type="Gene3D" id="3.40.30.10">
    <property type="entry name" value="Glutaredoxin"/>
    <property type="match status" value="1"/>
</dbReference>
<dbReference type="Proteomes" id="UP000682951">
    <property type="component" value="Unassembled WGS sequence"/>
</dbReference>
<sequence length="165" mass="18751">MIKIPTNITLKGLDGAEFDLSKFAMTHNFVMFLYPKLGESGKGLSDELKNMCAMTGCTAQANEYKKLLSEFNTLGFKLVAVGTQDVFIQQSFKESIGAEFIYLNDDEFMLERALKLPTFKSADDKKFYFRQTLVVKNGEIIHKNLISNPELDAENTLKLIREFKI</sequence>
<dbReference type="InterPro" id="IPR036249">
    <property type="entry name" value="Thioredoxin-like_sf"/>
</dbReference>
<accession>A0ABS5HI70</accession>